<gene>
    <name evidence="2" type="ORF">COI69_12120</name>
</gene>
<dbReference type="RefSeq" id="WP_080117406.1">
    <property type="nucleotide sequence ID" value="NZ_NUQH01000089.1"/>
</dbReference>
<dbReference type="Proteomes" id="UP000225135">
    <property type="component" value="Unassembled WGS sequence"/>
</dbReference>
<reference evidence="2 3" key="1">
    <citation type="submission" date="2017-09" db="EMBL/GenBank/DDBJ databases">
        <title>Large-scale bioinformatics analysis of Bacillus genomes uncovers conserved roles of natural products in bacterial physiology.</title>
        <authorList>
            <consortium name="Agbiome Team Llc"/>
            <person name="Bleich R.M."/>
            <person name="Grubbs K.J."/>
            <person name="Santa Maria K.C."/>
            <person name="Allen S.E."/>
            <person name="Farag S."/>
            <person name="Shank E.A."/>
            <person name="Bowers A."/>
        </authorList>
    </citation>
    <scope>NUCLEOTIDE SEQUENCE [LARGE SCALE GENOMIC DNA]</scope>
    <source>
        <strain evidence="2 3">AFS029792</strain>
    </source>
</reference>
<organism evidence="2 3">
    <name type="scientific">Bacillus cereus</name>
    <dbReference type="NCBI Taxonomy" id="1396"/>
    <lineage>
        <taxon>Bacteria</taxon>
        <taxon>Bacillati</taxon>
        <taxon>Bacillota</taxon>
        <taxon>Bacilli</taxon>
        <taxon>Bacillales</taxon>
        <taxon>Bacillaceae</taxon>
        <taxon>Bacillus</taxon>
        <taxon>Bacillus cereus group</taxon>
    </lineage>
</organism>
<dbReference type="EMBL" id="NUUR01000031">
    <property type="protein sequence ID" value="PHG82455.1"/>
    <property type="molecule type" value="Genomic_DNA"/>
</dbReference>
<evidence type="ECO:0000313" key="3">
    <source>
        <dbReference type="Proteomes" id="UP000225135"/>
    </source>
</evidence>
<accession>A0A9X7E7M2</accession>
<sequence>MILLRSCLLGEKEKTVSNWKSRDKWDSNVVLQINAALKKETEAL</sequence>
<name>A0A9X7E7M2_BACCE</name>
<evidence type="ECO:0000259" key="1">
    <source>
        <dbReference type="Pfam" id="PF06056"/>
    </source>
</evidence>
<dbReference type="InterPro" id="IPR010332">
    <property type="entry name" value="ATPase_terminase-su_N"/>
</dbReference>
<evidence type="ECO:0000313" key="2">
    <source>
        <dbReference type="EMBL" id="PHG82455.1"/>
    </source>
</evidence>
<feature type="domain" description="Terminase ATPase subunit N-terminal" evidence="1">
    <location>
        <begin position="8"/>
        <end position="28"/>
    </location>
</feature>
<comment type="caution">
    <text evidence="2">The sequence shown here is derived from an EMBL/GenBank/DDBJ whole genome shotgun (WGS) entry which is preliminary data.</text>
</comment>
<dbReference type="AlphaFoldDB" id="A0A9X7E7M2"/>
<protein>
    <recommendedName>
        <fullName evidence="1">Terminase ATPase subunit N-terminal domain-containing protein</fullName>
    </recommendedName>
</protein>
<dbReference type="Pfam" id="PF06056">
    <property type="entry name" value="Terminase_5"/>
    <property type="match status" value="1"/>
</dbReference>
<proteinExistence type="predicted"/>